<dbReference type="InterPro" id="IPR017517">
    <property type="entry name" value="Maleyloyr_isom"/>
</dbReference>
<evidence type="ECO:0000313" key="3">
    <source>
        <dbReference type="EMBL" id="ORW09303.1"/>
    </source>
</evidence>
<dbReference type="Pfam" id="PF11716">
    <property type="entry name" value="MDMPI_N"/>
    <property type="match status" value="1"/>
</dbReference>
<protein>
    <recommendedName>
        <fullName evidence="5">Mycothiol-dependent maleylpyruvate isomerase metal-binding domain-containing protein</fullName>
    </recommendedName>
</protein>
<dbReference type="InterPro" id="IPR024344">
    <property type="entry name" value="MDMPI_metal-binding"/>
</dbReference>
<dbReference type="GO" id="GO:0046872">
    <property type="term" value="F:metal ion binding"/>
    <property type="evidence" value="ECO:0007669"/>
    <property type="project" value="InterPro"/>
</dbReference>
<dbReference type="Proteomes" id="UP000193866">
    <property type="component" value="Unassembled WGS sequence"/>
</dbReference>
<comment type="caution">
    <text evidence="3">The sequence shown here is derived from an EMBL/GenBank/DDBJ whole genome shotgun (WGS) entry which is preliminary data.</text>
</comment>
<dbReference type="NCBIfam" id="TIGR03083">
    <property type="entry name" value="maleylpyruvate isomerase family mycothiol-dependent enzyme"/>
    <property type="match status" value="1"/>
</dbReference>
<feature type="domain" description="MDMPI C-terminal" evidence="1">
    <location>
        <begin position="145"/>
        <end position="248"/>
    </location>
</feature>
<dbReference type="SUPFAM" id="SSF109854">
    <property type="entry name" value="DinB/YfiT-like putative metalloenzymes"/>
    <property type="match status" value="1"/>
</dbReference>
<feature type="domain" description="Mycothiol-dependent maleylpyruvate isomerase metal-binding" evidence="2">
    <location>
        <begin position="5"/>
        <end position="129"/>
    </location>
</feature>
<dbReference type="RefSeq" id="WP_085265749.1">
    <property type="nucleotide sequence ID" value="NZ_JACKVG010000016.1"/>
</dbReference>
<dbReference type="InterPro" id="IPR010872">
    <property type="entry name" value="MDMPI_C-term_domain"/>
</dbReference>
<evidence type="ECO:0000259" key="1">
    <source>
        <dbReference type="Pfam" id="PF07398"/>
    </source>
</evidence>
<sequence>MDYAAALIDETRAFGALIRAGDPALAVPSCPEWNLTQLFRHVGRGNRWAAQIVADRMDGPLDPRDVVDGKPPADPDAAIDWLHDGAQRVLDAVAQTGPDTPVWTFLGPRPSSWWVRRRLHEGAVHRADAVLAVSGGLGDFSLSSELAADGIAEWLDLVVPRLGSTGHALPLADGNSVHLHATDEGLGSVGEWTISRPAGTSELVWSHEHGKGSVALRGSARDLLLVIMRRVAVADTDVAVFGDDAVWQNWVDRTAF</sequence>
<keyword evidence="4" id="KW-1185">Reference proteome</keyword>
<accession>A0A1X1YDZ3</accession>
<dbReference type="InterPro" id="IPR034660">
    <property type="entry name" value="DinB/YfiT-like"/>
</dbReference>
<reference evidence="3 4" key="1">
    <citation type="submission" date="2016-01" db="EMBL/GenBank/DDBJ databases">
        <title>The new phylogeny of the genus Mycobacterium.</title>
        <authorList>
            <person name="Tarcisio F."/>
            <person name="Conor M."/>
            <person name="Antonella G."/>
            <person name="Elisabetta G."/>
            <person name="Giulia F.S."/>
            <person name="Sara T."/>
            <person name="Anna F."/>
            <person name="Clotilde B."/>
            <person name="Roberto B."/>
            <person name="Veronica D.S."/>
            <person name="Fabio R."/>
            <person name="Monica P."/>
            <person name="Olivier J."/>
            <person name="Enrico T."/>
            <person name="Nicola S."/>
        </authorList>
    </citation>
    <scope>NUCLEOTIDE SEQUENCE [LARGE SCALE GENOMIC DNA]</scope>
    <source>
        <strain evidence="3 4">DSM 45394</strain>
    </source>
</reference>
<proteinExistence type="predicted"/>
<dbReference type="PANTHER" id="PTHR40758">
    <property type="entry name" value="CONSERVED PROTEIN"/>
    <property type="match status" value="1"/>
</dbReference>
<dbReference type="GO" id="GO:0005886">
    <property type="term" value="C:plasma membrane"/>
    <property type="evidence" value="ECO:0007669"/>
    <property type="project" value="TreeGrafter"/>
</dbReference>
<dbReference type="AlphaFoldDB" id="A0A1X1YDZ3"/>
<evidence type="ECO:0000313" key="4">
    <source>
        <dbReference type="Proteomes" id="UP000193866"/>
    </source>
</evidence>
<gene>
    <name evidence="3" type="ORF">AWC16_17155</name>
</gene>
<dbReference type="PANTHER" id="PTHR40758:SF1">
    <property type="entry name" value="CONSERVED PROTEIN"/>
    <property type="match status" value="1"/>
</dbReference>
<dbReference type="Pfam" id="PF07398">
    <property type="entry name" value="MDMPI_C"/>
    <property type="match status" value="1"/>
</dbReference>
<evidence type="ECO:0008006" key="5">
    <source>
        <dbReference type="Google" id="ProtNLM"/>
    </source>
</evidence>
<dbReference type="EMBL" id="LQPG01000029">
    <property type="protein sequence ID" value="ORW09303.1"/>
    <property type="molecule type" value="Genomic_DNA"/>
</dbReference>
<organism evidence="3 4">
    <name type="scientific">Mycolicibacter longobardus</name>
    <dbReference type="NCBI Taxonomy" id="1108812"/>
    <lineage>
        <taxon>Bacteria</taxon>
        <taxon>Bacillati</taxon>
        <taxon>Actinomycetota</taxon>
        <taxon>Actinomycetes</taxon>
        <taxon>Mycobacteriales</taxon>
        <taxon>Mycobacteriaceae</taxon>
        <taxon>Mycolicibacter</taxon>
    </lineage>
</organism>
<evidence type="ECO:0000259" key="2">
    <source>
        <dbReference type="Pfam" id="PF11716"/>
    </source>
</evidence>
<name>A0A1X1YDZ3_9MYCO</name>
<dbReference type="OrthoDB" id="3671213at2"/>
<dbReference type="STRING" id="1108812.AWC16_17155"/>